<dbReference type="InterPro" id="IPR001900">
    <property type="entry name" value="RNase_II/R"/>
</dbReference>
<dbReference type="PANTHER" id="PTHR23355:SF9">
    <property type="entry name" value="DIS3-LIKE EXONUCLEASE 2"/>
    <property type="match status" value="1"/>
</dbReference>
<dbReference type="OMA" id="YHMLPEK"/>
<dbReference type="SMART" id="SM00955">
    <property type="entry name" value="RNB"/>
    <property type="match status" value="1"/>
</dbReference>
<proteinExistence type="predicted"/>
<accession>E2A6W2</accession>
<keyword evidence="2" id="KW-0269">Exonuclease</keyword>
<dbReference type="STRING" id="104421.E2A6W2"/>
<dbReference type="InParanoid" id="E2A6W2"/>
<dbReference type="InterPro" id="IPR022966">
    <property type="entry name" value="RNase_II/R_CS"/>
</dbReference>
<name>E2A6W2_CAMFO</name>
<evidence type="ECO:0000259" key="1">
    <source>
        <dbReference type="SMART" id="SM00955"/>
    </source>
</evidence>
<dbReference type="GO" id="GO:0003723">
    <property type="term" value="F:RNA binding"/>
    <property type="evidence" value="ECO:0007669"/>
    <property type="project" value="InterPro"/>
</dbReference>
<dbReference type="GO" id="GO:0006402">
    <property type="term" value="P:mRNA catabolic process"/>
    <property type="evidence" value="ECO:0007669"/>
    <property type="project" value="TreeGrafter"/>
</dbReference>
<feature type="domain" description="RNB" evidence="1">
    <location>
        <begin position="101"/>
        <end position="461"/>
    </location>
</feature>
<dbReference type="GO" id="GO:0000175">
    <property type="term" value="F:3'-5'-RNA exonuclease activity"/>
    <property type="evidence" value="ECO:0007669"/>
    <property type="project" value="TreeGrafter"/>
</dbReference>
<dbReference type="FunCoup" id="E2A6W2">
    <property type="interactions" value="1777"/>
</dbReference>
<gene>
    <name evidence="2" type="ORF">EAG_02501</name>
</gene>
<dbReference type="InterPro" id="IPR041505">
    <property type="entry name" value="Dis3_CSD2"/>
</dbReference>
<evidence type="ECO:0000313" key="2">
    <source>
        <dbReference type="EMBL" id="EFN70828.1"/>
    </source>
</evidence>
<dbReference type="EMBL" id="GL437203">
    <property type="protein sequence ID" value="EFN70828.1"/>
    <property type="molecule type" value="Genomic_DNA"/>
</dbReference>
<dbReference type="InterPro" id="IPR012340">
    <property type="entry name" value="NA-bd_OB-fold"/>
</dbReference>
<dbReference type="GO" id="GO:0010587">
    <property type="term" value="P:miRNA catabolic process"/>
    <property type="evidence" value="ECO:0007669"/>
    <property type="project" value="TreeGrafter"/>
</dbReference>
<dbReference type="Pfam" id="PF17877">
    <property type="entry name" value="Dis3l2_C_term"/>
    <property type="match status" value="1"/>
</dbReference>
<dbReference type="Gene3D" id="2.40.50.700">
    <property type="match status" value="1"/>
</dbReference>
<dbReference type="PROSITE" id="PS01175">
    <property type="entry name" value="RIBONUCLEASE_II"/>
    <property type="match status" value="1"/>
</dbReference>
<dbReference type="PANTHER" id="PTHR23355">
    <property type="entry name" value="RIBONUCLEASE"/>
    <property type="match status" value="1"/>
</dbReference>
<dbReference type="Pfam" id="PF00773">
    <property type="entry name" value="RNB"/>
    <property type="match status" value="1"/>
</dbReference>
<dbReference type="Pfam" id="PF17849">
    <property type="entry name" value="OB_Dis3"/>
    <property type="match status" value="1"/>
</dbReference>
<dbReference type="InterPro" id="IPR041093">
    <property type="entry name" value="Dis3l2-like_C"/>
</dbReference>
<dbReference type="OrthoDB" id="372421at2759"/>
<dbReference type="Gene3D" id="2.40.50.140">
    <property type="entry name" value="Nucleic acid-binding proteins"/>
    <property type="match status" value="1"/>
</dbReference>
<dbReference type="SUPFAM" id="SSF50249">
    <property type="entry name" value="Nucleic acid-binding proteins"/>
    <property type="match status" value="2"/>
</dbReference>
<dbReference type="Proteomes" id="UP000000311">
    <property type="component" value="Unassembled WGS sequence"/>
</dbReference>
<dbReference type="InterPro" id="IPR050180">
    <property type="entry name" value="RNR_Ribonuclease"/>
</dbReference>
<dbReference type="AlphaFoldDB" id="E2A6W2"/>
<reference evidence="2 3" key="1">
    <citation type="journal article" date="2010" name="Science">
        <title>Genomic comparison of the ants Camponotus floridanus and Harpegnathos saltator.</title>
        <authorList>
            <person name="Bonasio R."/>
            <person name="Zhang G."/>
            <person name="Ye C."/>
            <person name="Mutti N.S."/>
            <person name="Fang X."/>
            <person name="Qin N."/>
            <person name="Donahue G."/>
            <person name="Yang P."/>
            <person name="Li Q."/>
            <person name="Li C."/>
            <person name="Zhang P."/>
            <person name="Huang Z."/>
            <person name="Berger S.L."/>
            <person name="Reinberg D."/>
            <person name="Wang J."/>
            <person name="Liebig J."/>
        </authorList>
    </citation>
    <scope>NUCLEOTIDE SEQUENCE [LARGE SCALE GENOMIC DNA]</scope>
    <source>
        <strain evidence="3">C129</strain>
    </source>
</reference>
<keyword evidence="3" id="KW-1185">Reference proteome</keyword>
<protein>
    <submittedName>
        <fullName evidence="2">DIS3-like exonuclease 2</fullName>
    </submittedName>
</protein>
<keyword evidence="2" id="KW-0540">Nuclease</keyword>
<keyword evidence="2" id="KW-0378">Hydrolase</keyword>
<organism evidence="3">
    <name type="scientific">Camponotus floridanus</name>
    <name type="common">Florida carpenter ant</name>
    <dbReference type="NCBI Taxonomy" id="104421"/>
    <lineage>
        <taxon>Eukaryota</taxon>
        <taxon>Metazoa</taxon>
        <taxon>Ecdysozoa</taxon>
        <taxon>Arthropoda</taxon>
        <taxon>Hexapoda</taxon>
        <taxon>Insecta</taxon>
        <taxon>Pterygota</taxon>
        <taxon>Neoptera</taxon>
        <taxon>Endopterygota</taxon>
        <taxon>Hymenoptera</taxon>
        <taxon>Apocrita</taxon>
        <taxon>Aculeata</taxon>
        <taxon>Formicoidea</taxon>
        <taxon>Formicidae</taxon>
        <taxon>Formicinae</taxon>
        <taxon>Camponotus</taxon>
    </lineage>
</organism>
<dbReference type="GO" id="GO:0000932">
    <property type="term" value="C:P-body"/>
    <property type="evidence" value="ECO:0007669"/>
    <property type="project" value="TreeGrafter"/>
</dbReference>
<evidence type="ECO:0000313" key="3">
    <source>
        <dbReference type="Proteomes" id="UP000000311"/>
    </source>
</evidence>
<sequence length="598" mass="68069">MLLYPKDQRIPLVVPESIPVLYHSQPDLYKNVMFLISIDSWEQIYASGRILSVVGKVGEIEAELQAIILEHNLDVLPYREELLEELPGSDYILTDDDMKDREDWRHECVFTIDPATAIDLDDAISCKVLDNGNYEVGVHISDVTHYLKFSSPLDMEVSKRATSIYLPHTTYHMLPEKLCQICSLSAGKDRLAFSVIWEMTSDAEIVKHHFAKTIIRSCCQLSYDMAQAMIENPEKTQFQNSLNIKGNYTVSSLSNVVNNLFKLSNQLRNKRFDNGALRLDQPKLQICTDTTLSQEQGIPIPVNYHLEERKDSNSLVEEFMLLANVTVATKLYTAIPEMALLRIHKDPSKYSLNTVCDTLRKYGIHLNGETAKSLQASIRHYDPEYNAISVNNSMKYIMTVIINLCSKTMMRAEYICSSTISSLQDLRHYALNVPLYTHFTSPIRRYSDCVVHRLLHAAIENKSLSEKWTTKLCSKIAANCNAKKYSAKLVQEQSTELFFAHMVGLADGFDASAIVLYVKEEGIEVILCDIGIKLRVDLKEIEHTATVKYLMEYVPTIIVSWKEQSSTAQVINLFSLVHVRVEKIKEELRLKATLLPPL</sequence>